<keyword evidence="2" id="KW-1133">Transmembrane helix</keyword>
<comment type="caution">
    <text evidence="4">The sequence shown here is derived from an EMBL/GenBank/DDBJ whole genome shotgun (WGS) entry which is preliminary data.</text>
</comment>
<evidence type="ECO:0000256" key="2">
    <source>
        <dbReference type="SAM" id="Phobius"/>
    </source>
</evidence>
<evidence type="ECO:0000256" key="1">
    <source>
        <dbReference type="SAM" id="MobiDB-lite"/>
    </source>
</evidence>
<protein>
    <recommendedName>
        <fullName evidence="3">DUF6534 domain-containing protein</fullName>
    </recommendedName>
</protein>
<dbReference type="Pfam" id="PF20152">
    <property type="entry name" value="DUF6534"/>
    <property type="match status" value="1"/>
</dbReference>
<feature type="transmembrane region" description="Helical" evidence="2">
    <location>
        <begin position="181"/>
        <end position="203"/>
    </location>
</feature>
<keyword evidence="5" id="KW-1185">Reference proteome</keyword>
<evidence type="ECO:0000313" key="4">
    <source>
        <dbReference type="EMBL" id="KAL0066703.1"/>
    </source>
</evidence>
<feature type="transmembrane region" description="Helical" evidence="2">
    <location>
        <begin position="209"/>
        <end position="228"/>
    </location>
</feature>
<dbReference type="InterPro" id="IPR045339">
    <property type="entry name" value="DUF6534"/>
</dbReference>
<reference evidence="4 5" key="1">
    <citation type="submission" date="2024-05" db="EMBL/GenBank/DDBJ databases">
        <title>A draft genome resource for the thread blight pathogen Marasmius tenuissimus strain MS-2.</title>
        <authorList>
            <person name="Yulfo-Soto G.E."/>
            <person name="Baruah I.K."/>
            <person name="Amoako-Attah I."/>
            <person name="Bukari Y."/>
            <person name="Meinhardt L.W."/>
            <person name="Bailey B.A."/>
            <person name="Cohen S.P."/>
        </authorList>
    </citation>
    <scope>NUCLEOTIDE SEQUENCE [LARGE SCALE GENOMIC DNA]</scope>
    <source>
        <strain evidence="4 5">MS-2</strain>
    </source>
</reference>
<feature type="transmembrane region" description="Helical" evidence="2">
    <location>
        <begin position="86"/>
        <end position="105"/>
    </location>
</feature>
<dbReference type="EMBL" id="JBBXMP010000033">
    <property type="protein sequence ID" value="KAL0066703.1"/>
    <property type="molecule type" value="Genomic_DNA"/>
</dbReference>
<feature type="transmembrane region" description="Helical" evidence="2">
    <location>
        <begin position="48"/>
        <end position="66"/>
    </location>
</feature>
<accession>A0ABR2ZZ99</accession>
<organism evidence="4 5">
    <name type="scientific">Marasmius tenuissimus</name>
    <dbReference type="NCBI Taxonomy" id="585030"/>
    <lineage>
        <taxon>Eukaryota</taxon>
        <taxon>Fungi</taxon>
        <taxon>Dikarya</taxon>
        <taxon>Basidiomycota</taxon>
        <taxon>Agaricomycotina</taxon>
        <taxon>Agaricomycetes</taxon>
        <taxon>Agaricomycetidae</taxon>
        <taxon>Agaricales</taxon>
        <taxon>Marasmiineae</taxon>
        <taxon>Marasmiaceae</taxon>
        <taxon>Marasmius</taxon>
    </lineage>
</organism>
<evidence type="ECO:0000259" key="3">
    <source>
        <dbReference type="Pfam" id="PF20152"/>
    </source>
</evidence>
<keyword evidence="2" id="KW-0472">Membrane</keyword>
<dbReference type="PANTHER" id="PTHR40465:SF1">
    <property type="entry name" value="DUF6534 DOMAIN-CONTAINING PROTEIN"/>
    <property type="match status" value="1"/>
</dbReference>
<dbReference type="PANTHER" id="PTHR40465">
    <property type="entry name" value="CHROMOSOME 1, WHOLE GENOME SHOTGUN SEQUENCE"/>
    <property type="match status" value="1"/>
</dbReference>
<keyword evidence="2" id="KW-0812">Transmembrane</keyword>
<evidence type="ECO:0000313" key="5">
    <source>
        <dbReference type="Proteomes" id="UP001437256"/>
    </source>
</evidence>
<feature type="transmembrane region" description="Helical" evidence="2">
    <location>
        <begin position="6"/>
        <end position="28"/>
    </location>
</feature>
<feature type="region of interest" description="Disordered" evidence="1">
    <location>
        <begin position="280"/>
        <end position="317"/>
    </location>
</feature>
<name>A0ABR2ZZ99_9AGAR</name>
<feature type="domain" description="DUF6534" evidence="3">
    <location>
        <begin position="165"/>
        <end position="231"/>
    </location>
</feature>
<dbReference type="Proteomes" id="UP001437256">
    <property type="component" value="Unassembled WGS sequence"/>
</dbReference>
<proteinExistence type="predicted"/>
<gene>
    <name evidence="4" type="ORF">AAF712_006308</name>
</gene>
<sequence length="317" mass="34123">MVLTVLVQYAGNVVLPCLFAVLSAQICLHHEFSSDIYYLTSAAKDRRLIKAVVYGIYALLTAQVVWSGQEGYTRFVSQRASRPWLGWFFVPMVGGVVGLGVQVFYAWRISVLSQRRIVPMALVALSVISSAAAITAGTFGAKAGSVENLRNSPELPIATALTRGGFLIKDTKRVVVRIVRLTIETNALTAAIAVTTVALLLGIQDQGYYTVFSLILPSIYGNTLLVMMNSRIRLSHGSSGSDNIISVSGGTSMGSVQSQGCSHCSRRFTAVHSGTRLSALRVPQSPRDEESSVISTKGVQRDSSDYGMHDLRAGTTL</sequence>
<feature type="compositionally biased region" description="Basic and acidic residues" evidence="1">
    <location>
        <begin position="299"/>
        <end position="317"/>
    </location>
</feature>